<feature type="transmembrane region" description="Helical" evidence="8">
    <location>
        <begin position="715"/>
        <end position="736"/>
    </location>
</feature>
<dbReference type="InterPro" id="IPR000719">
    <property type="entry name" value="Prot_kinase_dom"/>
</dbReference>
<dbReference type="InterPro" id="IPR011009">
    <property type="entry name" value="Kinase-like_dom_sf"/>
</dbReference>
<evidence type="ECO:0000259" key="10">
    <source>
        <dbReference type="PROSITE" id="PS50850"/>
    </source>
</evidence>
<dbReference type="Gene3D" id="1.20.1720.10">
    <property type="entry name" value="Multidrug resistance protein D"/>
    <property type="match status" value="1"/>
</dbReference>
<dbReference type="PROSITE" id="PS50850">
    <property type="entry name" value="MFS"/>
    <property type="match status" value="1"/>
</dbReference>
<feature type="domain" description="Protein kinase" evidence="9">
    <location>
        <begin position="12"/>
        <end position="271"/>
    </location>
</feature>
<gene>
    <name evidence="11" type="ORF">C5E45_27365</name>
</gene>
<dbReference type="GO" id="GO:0004672">
    <property type="term" value="F:protein kinase activity"/>
    <property type="evidence" value="ECO:0007669"/>
    <property type="project" value="InterPro"/>
</dbReference>
<dbReference type="Pfam" id="PF07690">
    <property type="entry name" value="MFS_1"/>
    <property type="match status" value="1"/>
</dbReference>
<dbReference type="InterPro" id="IPR020846">
    <property type="entry name" value="MFS_dom"/>
</dbReference>
<feature type="transmembrane region" description="Helical" evidence="8">
    <location>
        <begin position="460"/>
        <end position="478"/>
    </location>
</feature>
<feature type="transmembrane region" description="Helical" evidence="8">
    <location>
        <begin position="756"/>
        <end position="775"/>
    </location>
</feature>
<feature type="binding site" evidence="7">
    <location>
        <position position="41"/>
    </location>
    <ligand>
        <name>ATP</name>
        <dbReference type="ChEBI" id="CHEBI:30616"/>
    </ligand>
</feature>
<feature type="transmembrane region" description="Helical" evidence="8">
    <location>
        <begin position="402"/>
        <end position="419"/>
    </location>
</feature>
<evidence type="ECO:0000256" key="8">
    <source>
        <dbReference type="SAM" id="Phobius"/>
    </source>
</evidence>
<evidence type="ECO:0000256" key="4">
    <source>
        <dbReference type="ARBA" id="ARBA00022840"/>
    </source>
</evidence>
<feature type="transmembrane region" description="Helical" evidence="8">
    <location>
        <begin position="680"/>
        <end position="703"/>
    </location>
</feature>
<proteinExistence type="predicted"/>
<dbReference type="Gene3D" id="3.30.200.20">
    <property type="entry name" value="Phosphorylase Kinase, domain 1"/>
    <property type="match status" value="1"/>
</dbReference>
<feature type="transmembrane region" description="Helical" evidence="8">
    <location>
        <begin position="652"/>
        <end position="674"/>
    </location>
</feature>
<dbReference type="GO" id="GO:0005524">
    <property type="term" value="F:ATP binding"/>
    <property type="evidence" value="ECO:0007669"/>
    <property type="project" value="UniProtKB-UniRule"/>
</dbReference>
<dbReference type="Gene3D" id="1.10.510.10">
    <property type="entry name" value="Transferase(Phosphotransferase) domain 1"/>
    <property type="match status" value="1"/>
</dbReference>
<evidence type="ECO:0000313" key="12">
    <source>
        <dbReference type="Proteomes" id="UP000239874"/>
    </source>
</evidence>
<feature type="transmembrane region" description="Helical" evidence="8">
    <location>
        <begin position="523"/>
        <end position="543"/>
    </location>
</feature>
<evidence type="ECO:0000259" key="9">
    <source>
        <dbReference type="PROSITE" id="PS50011"/>
    </source>
</evidence>
<evidence type="ECO:0000256" key="7">
    <source>
        <dbReference type="PROSITE-ProRule" id="PRU10141"/>
    </source>
</evidence>
<dbReference type="PANTHER" id="PTHR42718:SF42">
    <property type="entry name" value="EXPORT PROTEIN"/>
    <property type="match status" value="1"/>
</dbReference>
<dbReference type="AlphaFoldDB" id="A0A2S6AIW6"/>
<name>A0A2S6AIW6_9NOCA</name>
<evidence type="ECO:0000313" key="11">
    <source>
        <dbReference type="EMBL" id="PPJ35168.1"/>
    </source>
</evidence>
<feature type="transmembrane region" description="Helical" evidence="8">
    <location>
        <begin position="425"/>
        <end position="448"/>
    </location>
</feature>
<evidence type="ECO:0000256" key="6">
    <source>
        <dbReference type="ARBA" id="ARBA00023136"/>
    </source>
</evidence>
<dbReference type="Gene3D" id="1.20.1250.20">
    <property type="entry name" value="MFS general substrate transporter like domains"/>
    <property type="match status" value="1"/>
</dbReference>
<dbReference type="PROSITE" id="PS00107">
    <property type="entry name" value="PROTEIN_KINASE_ATP"/>
    <property type="match status" value="1"/>
</dbReference>
<evidence type="ECO:0000256" key="5">
    <source>
        <dbReference type="ARBA" id="ARBA00022989"/>
    </source>
</evidence>
<evidence type="ECO:0000256" key="2">
    <source>
        <dbReference type="ARBA" id="ARBA00022692"/>
    </source>
</evidence>
<accession>A0A2S6AIW6</accession>
<feature type="transmembrane region" description="Helical" evidence="8">
    <location>
        <begin position="549"/>
        <end position="567"/>
    </location>
</feature>
<dbReference type="PROSITE" id="PS50011">
    <property type="entry name" value="PROTEIN_KINASE_DOM"/>
    <property type="match status" value="1"/>
</dbReference>
<organism evidence="11 12">
    <name type="scientific">Nocardia nova</name>
    <dbReference type="NCBI Taxonomy" id="37330"/>
    <lineage>
        <taxon>Bacteria</taxon>
        <taxon>Bacillati</taxon>
        <taxon>Actinomycetota</taxon>
        <taxon>Actinomycetes</taxon>
        <taxon>Mycobacteriales</taxon>
        <taxon>Nocardiaceae</taxon>
        <taxon>Nocardia</taxon>
    </lineage>
</organism>
<dbReference type="GO" id="GO:0005886">
    <property type="term" value="C:plasma membrane"/>
    <property type="evidence" value="ECO:0007669"/>
    <property type="project" value="UniProtKB-SubCell"/>
</dbReference>
<feature type="transmembrane region" description="Helical" evidence="8">
    <location>
        <begin position="490"/>
        <end position="511"/>
    </location>
</feature>
<dbReference type="EMBL" id="PSZC01000024">
    <property type="protein sequence ID" value="PPJ35168.1"/>
    <property type="molecule type" value="Genomic_DNA"/>
</dbReference>
<dbReference type="Proteomes" id="UP000239874">
    <property type="component" value="Unassembled WGS sequence"/>
</dbReference>
<dbReference type="InterPro" id="IPR011701">
    <property type="entry name" value="MFS"/>
</dbReference>
<dbReference type="SUPFAM" id="SSF103473">
    <property type="entry name" value="MFS general substrate transporter"/>
    <property type="match status" value="1"/>
</dbReference>
<keyword evidence="5 8" id="KW-1133">Transmembrane helix</keyword>
<comment type="caution">
    <text evidence="11">The sequence shown here is derived from an EMBL/GenBank/DDBJ whole genome shotgun (WGS) entry which is preliminary data.</text>
</comment>
<protein>
    <submittedName>
        <fullName evidence="11">Uncharacterized protein</fullName>
    </submittedName>
</protein>
<dbReference type="Pfam" id="PF00069">
    <property type="entry name" value="Pkinase"/>
    <property type="match status" value="1"/>
</dbReference>
<dbReference type="PROSITE" id="PS00108">
    <property type="entry name" value="PROTEIN_KINASE_ST"/>
    <property type="match status" value="1"/>
</dbReference>
<keyword evidence="4 7" id="KW-0067">ATP-binding</keyword>
<reference evidence="11 12" key="1">
    <citation type="submission" date="2018-02" db="EMBL/GenBank/DDBJ databases">
        <title>8 Nocardia nova and 1 Nocardia cyriacigeorgica strain used for evolution to TMP-SMX.</title>
        <authorList>
            <person name="Mehta H."/>
            <person name="Weng J."/>
            <person name="Shamoo Y."/>
        </authorList>
    </citation>
    <scope>NUCLEOTIDE SEQUENCE [LARGE SCALE GENOMIC DNA]</scope>
    <source>
        <strain evidence="11 12">MDA3139</strain>
    </source>
</reference>
<feature type="domain" description="Major facilitator superfamily (MFS) profile" evidence="10">
    <location>
        <begin position="336"/>
        <end position="779"/>
    </location>
</feature>
<dbReference type="GO" id="GO:0022857">
    <property type="term" value="F:transmembrane transporter activity"/>
    <property type="evidence" value="ECO:0007669"/>
    <property type="project" value="InterPro"/>
</dbReference>
<keyword evidence="6 8" id="KW-0472">Membrane</keyword>
<dbReference type="CDD" id="cd14014">
    <property type="entry name" value="STKc_PknB_like"/>
    <property type="match status" value="1"/>
</dbReference>
<comment type="subcellular location">
    <subcellularLocation>
        <location evidence="1">Cell membrane</location>
        <topology evidence="1">Multi-pass membrane protein</topology>
    </subcellularLocation>
</comment>
<dbReference type="InterPro" id="IPR008271">
    <property type="entry name" value="Ser/Thr_kinase_AS"/>
</dbReference>
<evidence type="ECO:0000256" key="1">
    <source>
        <dbReference type="ARBA" id="ARBA00004651"/>
    </source>
</evidence>
<feature type="transmembrane region" description="Helical" evidence="8">
    <location>
        <begin position="587"/>
        <end position="612"/>
    </location>
</feature>
<sequence>MDSSHGGTLAGYAIEGVLGQGGMGTVYRARHPRLPRSVALKLLNADVSTDPELRARFEREANVVAHLDHPGIVGIHDRGLENGQPWFAMQYIEGTDASRLDPRTVSVERAVRIVGEVAAALDYAHSHGVLHRDVKPANILLTTTQAGRVERAVLTDFGIARLMTANTQLTSTGTFTATLAYASPEQLSGIAVDHRTDQYSLACTLFALLCGRTPFAANDPGQVVAGHLSRPVPPLDRPDVPPQLNAVIARAMSKNPAERFASTGEFAAAALRAVSGQAFAYQPQPPLQFQHQPAPHNTWPSAPANQYFPSPAVPPQGWPAAPHHRGAPRPSSPWPAGCALAFGFFLVLFESTASRSGRPSMLRDLHGSLVEADWLDTAYLLFATVPMLFAGRLGDRFGPKNMYVIGMALFLVAALTSALSPNFAIAIVAHAVQGLGVAMIVPQTLAVITRTFPPGKRGAALGLWGGAGGAATLLGPAVADAFVNYFTWRWIFLLGLPLGVVAIALGAALIPTLPAQRSNTDPLGVLLSGTGVLLLVLSVEQGLAQGWTVWGFGLVGGLLVFGLFLLVQARSTSDPLLPGVVLRDRNWWLSGFATVVMTASISALLIAVTISLEVVHGAAVVFAAMVLVPAALITGSFSPIMGNVADRMHPAIIPTLGFALSAIAAGGIAVAMTIDANPTLAFALIGAVLAFGSACVWGPLAAAATRVLPPHRAGVGGGIYATVYLIGPTFGSVAFSKLIGSEYRSGGGLDTGLRNLGLLAVGLLAAGAIATALFIRRNPAPTTPAPGFPVHAAQSFH</sequence>
<dbReference type="CDD" id="cd17321">
    <property type="entry name" value="MFS_MMR_MDR_like"/>
    <property type="match status" value="1"/>
</dbReference>
<dbReference type="RefSeq" id="WP_104374991.1">
    <property type="nucleotide sequence ID" value="NZ_PSZC01000024.1"/>
</dbReference>
<dbReference type="SUPFAM" id="SSF56112">
    <property type="entry name" value="Protein kinase-like (PK-like)"/>
    <property type="match status" value="1"/>
</dbReference>
<keyword evidence="3 7" id="KW-0547">Nucleotide-binding</keyword>
<dbReference type="SMART" id="SM00220">
    <property type="entry name" value="S_TKc"/>
    <property type="match status" value="1"/>
</dbReference>
<feature type="transmembrane region" description="Helical" evidence="8">
    <location>
        <begin position="618"/>
        <end position="640"/>
    </location>
</feature>
<evidence type="ECO:0000256" key="3">
    <source>
        <dbReference type="ARBA" id="ARBA00022741"/>
    </source>
</evidence>
<dbReference type="InterPro" id="IPR017441">
    <property type="entry name" value="Protein_kinase_ATP_BS"/>
</dbReference>
<dbReference type="PANTHER" id="PTHR42718">
    <property type="entry name" value="MAJOR FACILITATOR SUPERFAMILY MULTIDRUG TRANSPORTER MFSC"/>
    <property type="match status" value="1"/>
</dbReference>
<dbReference type="InterPro" id="IPR036259">
    <property type="entry name" value="MFS_trans_sf"/>
</dbReference>
<keyword evidence="2 8" id="KW-0812">Transmembrane</keyword>